<accession>A0ABU3ZWL6</accession>
<evidence type="ECO:0000313" key="1">
    <source>
        <dbReference type="EMBL" id="MDV5823855.1"/>
    </source>
</evidence>
<organism evidence="1 2">
    <name type="scientific">Sphingobium naphthae</name>
    <dbReference type="NCBI Taxonomy" id="1886786"/>
    <lineage>
        <taxon>Bacteria</taxon>
        <taxon>Pseudomonadati</taxon>
        <taxon>Pseudomonadota</taxon>
        <taxon>Alphaproteobacteria</taxon>
        <taxon>Sphingomonadales</taxon>
        <taxon>Sphingomonadaceae</taxon>
        <taxon>Sphingobium</taxon>
    </lineage>
</organism>
<proteinExistence type="predicted"/>
<evidence type="ECO:0008006" key="3">
    <source>
        <dbReference type="Google" id="ProtNLM"/>
    </source>
</evidence>
<protein>
    <recommendedName>
        <fullName evidence="3">Autotransporter domain-containing protein</fullName>
    </recommendedName>
</protein>
<comment type="caution">
    <text evidence="1">The sequence shown here is derived from an EMBL/GenBank/DDBJ whole genome shotgun (WGS) entry which is preliminary data.</text>
</comment>
<dbReference type="RefSeq" id="WP_317516722.1">
    <property type="nucleotide sequence ID" value="NZ_JAPTHD010000003.1"/>
</dbReference>
<name>A0ABU3ZWL6_9SPHN</name>
<reference evidence="2" key="1">
    <citation type="journal article" date="2022" name="J Environ Chem Eng">
        <title>Biodegradation of petroleum oil using a constructed nonpathogenic and heavy metal-tolerant bacterial consortium isolated from marine sponges.</title>
        <authorList>
            <person name="Dechsakulwatana C."/>
            <person name="Rungsihiranrut A."/>
            <person name="Muangchinda C."/>
            <person name="Ningthoujam R."/>
            <person name="Klankeo P."/>
            <person name="Pinyakong O."/>
        </authorList>
    </citation>
    <scope>NUCLEOTIDE SEQUENCE [LARGE SCALE GENOMIC DNA]</scope>
    <source>
        <strain evidence="2">MO2-4</strain>
    </source>
</reference>
<evidence type="ECO:0000313" key="2">
    <source>
        <dbReference type="Proteomes" id="UP001185984"/>
    </source>
</evidence>
<dbReference type="EMBL" id="JAPTHD010000003">
    <property type="protein sequence ID" value="MDV5823855.1"/>
    <property type="molecule type" value="Genomic_DNA"/>
</dbReference>
<sequence>MPKPEREAITGEPPLGRAEIAIGNAKADLQVSSQSFGNGTTSQRVMVGITIPF</sequence>
<keyword evidence="2" id="KW-1185">Reference proteome</keyword>
<dbReference type="Proteomes" id="UP001185984">
    <property type="component" value="Unassembled WGS sequence"/>
</dbReference>
<gene>
    <name evidence="1" type="ORF">O0R41_09630</name>
</gene>